<feature type="signal peptide" evidence="1">
    <location>
        <begin position="1"/>
        <end position="23"/>
    </location>
</feature>
<dbReference type="OrthoDB" id="10015214at2759"/>
<dbReference type="RefSeq" id="XP_019622174.1">
    <property type="nucleotide sequence ID" value="XM_019766615.1"/>
</dbReference>
<dbReference type="Proteomes" id="UP000515135">
    <property type="component" value="Unplaced"/>
</dbReference>
<organism evidence="2 3">
    <name type="scientific">Branchiostoma belcheri</name>
    <name type="common">Amphioxus</name>
    <dbReference type="NCBI Taxonomy" id="7741"/>
    <lineage>
        <taxon>Eukaryota</taxon>
        <taxon>Metazoa</taxon>
        <taxon>Chordata</taxon>
        <taxon>Cephalochordata</taxon>
        <taxon>Leptocardii</taxon>
        <taxon>Amphioxiformes</taxon>
        <taxon>Branchiostomatidae</taxon>
        <taxon>Branchiostoma</taxon>
    </lineage>
</organism>
<evidence type="ECO:0000313" key="3">
    <source>
        <dbReference type="RefSeq" id="XP_019622174.1"/>
    </source>
</evidence>
<keyword evidence="1" id="KW-0732">Signal</keyword>
<gene>
    <name evidence="3" type="primary">LOC109468362</name>
</gene>
<name>A0A6P4YKA1_BRABE</name>
<evidence type="ECO:0000313" key="2">
    <source>
        <dbReference type="Proteomes" id="UP000515135"/>
    </source>
</evidence>
<protein>
    <submittedName>
        <fullName evidence="3">Uncharacterized protein LOC109468362</fullName>
    </submittedName>
</protein>
<feature type="chain" id="PRO_5027968496" evidence="1">
    <location>
        <begin position="24"/>
        <end position="219"/>
    </location>
</feature>
<sequence length="219" mass="24273">MCGTRATVIILMMSLVASSAAEASNEDGDRQAIGLRVHRIGDCAETVFRRCSGLLEAMYRLPASELRGLAGMHRFCNTEQAYMRCVAKAHHCHTDEMTAVKRLVVGLSMVATHPYCPNMDYSTVLQYTGEISLQCTSLDVEMCLIHELTRTGAGWDHCATRPMSFKCFMDHCLPDNPTPSQLSAASMMAKVMGATFREDTCQQEEHLSPDYDLSDLYEG</sequence>
<dbReference type="KEGG" id="bbel:109468362"/>
<accession>A0A6P4YKA1</accession>
<evidence type="ECO:0000256" key="1">
    <source>
        <dbReference type="SAM" id="SignalP"/>
    </source>
</evidence>
<dbReference type="AlphaFoldDB" id="A0A6P4YKA1"/>
<reference evidence="3" key="1">
    <citation type="submission" date="2025-08" db="UniProtKB">
        <authorList>
            <consortium name="RefSeq"/>
        </authorList>
    </citation>
    <scope>IDENTIFICATION</scope>
    <source>
        <tissue evidence="3">Gonad</tissue>
    </source>
</reference>
<dbReference type="GeneID" id="109468362"/>
<proteinExistence type="predicted"/>
<keyword evidence="2" id="KW-1185">Reference proteome</keyword>